<dbReference type="Gene3D" id="3.40.50.720">
    <property type="entry name" value="NAD(P)-binding Rossmann-like Domain"/>
    <property type="match status" value="1"/>
</dbReference>
<dbReference type="CDD" id="cd08288">
    <property type="entry name" value="MDR_yhdh"/>
    <property type="match status" value="1"/>
</dbReference>
<dbReference type="RefSeq" id="WP_207354175.1">
    <property type="nucleotide sequence ID" value="NZ_CP071503.1"/>
</dbReference>
<dbReference type="EMBL" id="CP071503">
    <property type="protein sequence ID" value="QSX32937.1"/>
    <property type="molecule type" value="Genomic_DNA"/>
</dbReference>
<dbReference type="InterPro" id="IPR014188">
    <property type="entry name" value="Acrylyl-CoA_reductase_AcuI"/>
</dbReference>
<dbReference type="InterPro" id="IPR013149">
    <property type="entry name" value="ADH-like_C"/>
</dbReference>
<gene>
    <name evidence="2" type="ORF">JYB87_14490</name>
</gene>
<sequence length="327" mass="34220">MFKALLLEQQEGTTSASISEIDEALLPEGDVTVKVSYSSLNYKDGLAVTGTGKIIRQFPMVPGIDFAGEVVQSADPRYQAGDKVILTGWGVGETHWGGMAELARVKGDWLVPMPVNCDAATAMLIGTAGLTAMLCVQAIVDAKITPDAGEVLVTGASGGVGSTAVALLAKLGYQVTACSGRLEKNGPLLTALGASQLLDRTELAAPSRPLEKQRWAAVVDTVGDQPLATALAQMNYGGVAAICGLAAGYNLPTTVMPFILRGVSLLGIDSVYCPRDKRIAAWTRILELLPASFFEQAGTEISLEQVPQYAADIVQGAVTGRTLIKVQ</sequence>
<dbReference type="Gene3D" id="3.90.180.10">
    <property type="entry name" value="Medium-chain alcohol dehydrogenases, catalytic domain"/>
    <property type="match status" value="1"/>
</dbReference>
<dbReference type="SUPFAM" id="SSF51735">
    <property type="entry name" value="NAD(P)-binding Rossmann-fold domains"/>
    <property type="match status" value="1"/>
</dbReference>
<dbReference type="InterPro" id="IPR011032">
    <property type="entry name" value="GroES-like_sf"/>
</dbReference>
<dbReference type="NCBIfam" id="TIGR02823">
    <property type="entry name" value="oxido_YhdH"/>
    <property type="match status" value="1"/>
</dbReference>
<feature type="domain" description="Enoyl reductase (ER)" evidence="1">
    <location>
        <begin position="12"/>
        <end position="324"/>
    </location>
</feature>
<protein>
    <submittedName>
        <fullName evidence="2">Oxidoreductase</fullName>
    </submittedName>
</protein>
<proteinExistence type="predicted"/>
<name>A0ABX7QNA1_9GAMM</name>
<dbReference type="PANTHER" id="PTHR43677:SF1">
    <property type="entry name" value="ACRYLYL-COA REDUCTASE ACUI-RELATED"/>
    <property type="match status" value="1"/>
</dbReference>
<keyword evidence="3" id="KW-1185">Reference proteome</keyword>
<dbReference type="Pfam" id="PF08240">
    <property type="entry name" value="ADH_N"/>
    <property type="match status" value="1"/>
</dbReference>
<accession>A0ABX7QNA1</accession>
<dbReference type="PANTHER" id="PTHR43677">
    <property type="entry name" value="SHORT-CHAIN DEHYDROGENASE/REDUCTASE"/>
    <property type="match status" value="1"/>
</dbReference>
<dbReference type="InterPro" id="IPR020843">
    <property type="entry name" value="ER"/>
</dbReference>
<evidence type="ECO:0000313" key="3">
    <source>
        <dbReference type="Proteomes" id="UP000662770"/>
    </source>
</evidence>
<dbReference type="Proteomes" id="UP000662770">
    <property type="component" value="Chromosome"/>
</dbReference>
<dbReference type="InterPro" id="IPR051397">
    <property type="entry name" value="Zn-ADH-like_protein"/>
</dbReference>
<evidence type="ECO:0000259" key="1">
    <source>
        <dbReference type="SMART" id="SM00829"/>
    </source>
</evidence>
<dbReference type="InterPro" id="IPR036291">
    <property type="entry name" value="NAD(P)-bd_dom_sf"/>
</dbReference>
<dbReference type="InterPro" id="IPR013154">
    <property type="entry name" value="ADH-like_N"/>
</dbReference>
<organism evidence="2 3">
    <name type="scientific">Shewanella avicenniae</name>
    <dbReference type="NCBI Taxonomy" id="2814294"/>
    <lineage>
        <taxon>Bacteria</taxon>
        <taxon>Pseudomonadati</taxon>
        <taxon>Pseudomonadota</taxon>
        <taxon>Gammaproteobacteria</taxon>
        <taxon>Alteromonadales</taxon>
        <taxon>Shewanellaceae</taxon>
        <taxon>Shewanella</taxon>
    </lineage>
</organism>
<evidence type="ECO:0000313" key="2">
    <source>
        <dbReference type="EMBL" id="QSX32937.1"/>
    </source>
</evidence>
<reference evidence="2 3" key="1">
    <citation type="submission" date="2021-03" db="EMBL/GenBank/DDBJ databases">
        <title>Novel species identification of genus Shewanella.</title>
        <authorList>
            <person name="Liu G."/>
            <person name="Zhang Q."/>
        </authorList>
    </citation>
    <scope>NUCLEOTIDE SEQUENCE [LARGE SCALE GENOMIC DNA]</scope>
    <source>
        <strain evidence="2 3">FJAT-51800</strain>
    </source>
</reference>
<dbReference type="Pfam" id="PF00107">
    <property type="entry name" value="ADH_zinc_N"/>
    <property type="match status" value="1"/>
</dbReference>
<dbReference type="SMART" id="SM00829">
    <property type="entry name" value="PKS_ER"/>
    <property type="match status" value="1"/>
</dbReference>
<dbReference type="SUPFAM" id="SSF50129">
    <property type="entry name" value="GroES-like"/>
    <property type="match status" value="1"/>
</dbReference>